<organism evidence="3 4">
    <name type="scientific">Microbulbifer okhotskensis</name>
    <dbReference type="NCBI Taxonomy" id="2926617"/>
    <lineage>
        <taxon>Bacteria</taxon>
        <taxon>Pseudomonadati</taxon>
        <taxon>Pseudomonadota</taxon>
        <taxon>Gammaproteobacteria</taxon>
        <taxon>Cellvibrionales</taxon>
        <taxon>Microbulbiferaceae</taxon>
        <taxon>Microbulbifer</taxon>
    </lineage>
</organism>
<dbReference type="Proteomes" id="UP001139028">
    <property type="component" value="Unassembled WGS sequence"/>
</dbReference>
<sequence length="97" mass="10944">MFLVDLHFTDMEKLTPELTAEHRGYLEGEYRSGSLLFGGRKAPRTGGIIISRHSCEQALRRLLDEDPFVKNGISTYSITEFVPVVASEKFSDLLLEP</sequence>
<name>A0A9X2EPL2_9GAMM</name>
<evidence type="ECO:0000259" key="2">
    <source>
        <dbReference type="Pfam" id="PF03795"/>
    </source>
</evidence>
<dbReference type="InterPro" id="IPR011008">
    <property type="entry name" value="Dimeric_a/b-barrel"/>
</dbReference>
<evidence type="ECO:0000313" key="4">
    <source>
        <dbReference type="Proteomes" id="UP001139028"/>
    </source>
</evidence>
<dbReference type="Gene3D" id="3.30.70.1060">
    <property type="entry name" value="Dimeric alpha+beta barrel"/>
    <property type="match status" value="1"/>
</dbReference>
<proteinExistence type="inferred from homology"/>
<dbReference type="RefSeq" id="WP_252469745.1">
    <property type="nucleotide sequence ID" value="NZ_JALBWM010000062.1"/>
</dbReference>
<keyword evidence="4" id="KW-1185">Reference proteome</keyword>
<dbReference type="EMBL" id="JALBWM010000062">
    <property type="protein sequence ID" value="MCO1335410.1"/>
    <property type="molecule type" value="Genomic_DNA"/>
</dbReference>
<accession>A0A9X2EPL2</accession>
<dbReference type="InterPro" id="IPR005545">
    <property type="entry name" value="YCII"/>
</dbReference>
<evidence type="ECO:0000313" key="3">
    <source>
        <dbReference type="EMBL" id="MCO1335410.1"/>
    </source>
</evidence>
<evidence type="ECO:0000256" key="1">
    <source>
        <dbReference type="ARBA" id="ARBA00007689"/>
    </source>
</evidence>
<gene>
    <name evidence="3" type="ORF">MO867_13815</name>
</gene>
<comment type="caution">
    <text evidence="3">The sequence shown here is derived from an EMBL/GenBank/DDBJ whole genome shotgun (WGS) entry which is preliminary data.</text>
</comment>
<dbReference type="Pfam" id="PF03795">
    <property type="entry name" value="YCII"/>
    <property type="match status" value="1"/>
</dbReference>
<protein>
    <submittedName>
        <fullName evidence="3">YciI family protein</fullName>
    </submittedName>
</protein>
<dbReference type="PANTHER" id="PTHR37828">
    <property type="entry name" value="GSR2449 PROTEIN"/>
    <property type="match status" value="1"/>
</dbReference>
<dbReference type="AlphaFoldDB" id="A0A9X2EPL2"/>
<comment type="similarity">
    <text evidence="1">Belongs to the YciI family.</text>
</comment>
<dbReference type="SUPFAM" id="SSF54909">
    <property type="entry name" value="Dimeric alpha+beta barrel"/>
    <property type="match status" value="1"/>
</dbReference>
<dbReference type="PANTHER" id="PTHR37828:SF1">
    <property type="entry name" value="YCII-RELATED DOMAIN-CONTAINING PROTEIN"/>
    <property type="match status" value="1"/>
</dbReference>
<feature type="domain" description="YCII-related" evidence="2">
    <location>
        <begin position="16"/>
        <end position="81"/>
    </location>
</feature>
<reference evidence="3" key="1">
    <citation type="journal article" date="2022" name="Arch. Microbiol.">
        <title>Microbulbifer okhotskensis sp. nov., isolated from a deep bottom sediment of the Okhotsk Sea.</title>
        <authorList>
            <person name="Romanenko L."/>
            <person name="Kurilenko V."/>
            <person name="Otstavnykh N."/>
            <person name="Velansky P."/>
            <person name="Isaeva M."/>
            <person name="Mikhailov V."/>
        </authorList>
    </citation>
    <scope>NUCLEOTIDE SEQUENCE</scope>
    <source>
        <strain evidence="3">OS29</strain>
    </source>
</reference>